<feature type="signal peptide" evidence="1">
    <location>
        <begin position="1"/>
        <end position="18"/>
    </location>
</feature>
<reference evidence="2 3" key="1">
    <citation type="submission" date="2023-12" db="EMBL/GenBank/DDBJ databases">
        <title>Novel species of the genus Arcicella isolated from rivers.</title>
        <authorList>
            <person name="Lu H."/>
        </authorList>
    </citation>
    <scope>NUCLEOTIDE SEQUENCE [LARGE SCALE GENOMIC DNA]</scope>
    <source>
        <strain evidence="2 3">LMG 21963</strain>
    </source>
</reference>
<dbReference type="EMBL" id="JAYFUL010000001">
    <property type="protein sequence ID" value="MEA5256160.1"/>
    <property type="molecule type" value="Genomic_DNA"/>
</dbReference>
<proteinExistence type="predicted"/>
<accession>A0ABU5QGS5</accession>
<sequence length="132" mass="14558">MKKLLIFSLLIFSHSLLAQSTFTDCTAAFLNSKMIVEKYDNLSKCKVSLTAKGSLAVSTVELSEDKAKAINNIPFSIAIKDQKTGTIKLSFKEVFPNIDIQNVLTKCKKGDTIVLLTSSDQYALPHNEITVE</sequence>
<feature type="chain" id="PRO_5046119041" evidence="1">
    <location>
        <begin position="19"/>
        <end position="132"/>
    </location>
</feature>
<organism evidence="2 3">
    <name type="scientific">Arcicella aquatica</name>
    <dbReference type="NCBI Taxonomy" id="217141"/>
    <lineage>
        <taxon>Bacteria</taxon>
        <taxon>Pseudomonadati</taxon>
        <taxon>Bacteroidota</taxon>
        <taxon>Cytophagia</taxon>
        <taxon>Cytophagales</taxon>
        <taxon>Flectobacillaceae</taxon>
        <taxon>Arcicella</taxon>
    </lineage>
</organism>
<dbReference type="Proteomes" id="UP001304671">
    <property type="component" value="Unassembled WGS sequence"/>
</dbReference>
<name>A0ABU5QGS5_9BACT</name>
<protein>
    <submittedName>
        <fullName evidence="2">Uncharacterized protein</fullName>
    </submittedName>
</protein>
<keyword evidence="1" id="KW-0732">Signal</keyword>
<keyword evidence="3" id="KW-1185">Reference proteome</keyword>
<evidence type="ECO:0000313" key="2">
    <source>
        <dbReference type="EMBL" id="MEA5256160.1"/>
    </source>
</evidence>
<dbReference type="RefSeq" id="WP_323245989.1">
    <property type="nucleotide sequence ID" value="NZ_JAYFUL010000001.1"/>
</dbReference>
<evidence type="ECO:0000256" key="1">
    <source>
        <dbReference type="SAM" id="SignalP"/>
    </source>
</evidence>
<evidence type="ECO:0000313" key="3">
    <source>
        <dbReference type="Proteomes" id="UP001304671"/>
    </source>
</evidence>
<comment type="caution">
    <text evidence="2">The sequence shown here is derived from an EMBL/GenBank/DDBJ whole genome shotgun (WGS) entry which is preliminary data.</text>
</comment>
<gene>
    <name evidence="2" type="ORF">VB264_00085</name>
</gene>